<dbReference type="InterPro" id="IPR036638">
    <property type="entry name" value="HLH_DNA-bd_sf"/>
</dbReference>
<evidence type="ECO:0000313" key="7">
    <source>
        <dbReference type="EMBL" id="KAA8538156.1"/>
    </source>
</evidence>
<dbReference type="Pfam" id="PF23173">
    <property type="entry name" value="bHLH_SAC51"/>
    <property type="match status" value="1"/>
</dbReference>
<dbReference type="InterPro" id="IPR011598">
    <property type="entry name" value="bHLH_dom"/>
</dbReference>
<dbReference type="OrthoDB" id="777433at2759"/>
<gene>
    <name evidence="7" type="ORF">F0562_027764</name>
</gene>
<accession>A0A5J5B758</accession>
<evidence type="ECO:0000256" key="2">
    <source>
        <dbReference type="ARBA" id="ARBA00023015"/>
    </source>
</evidence>
<keyword evidence="4" id="KW-0539">Nucleus</keyword>
<dbReference type="GO" id="GO:0005634">
    <property type="term" value="C:nucleus"/>
    <property type="evidence" value="ECO:0007669"/>
    <property type="project" value="UniProtKB-SubCell"/>
</dbReference>
<protein>
    <recommendedName>
        <fullName evidence="6">BHLH domain-containing protein</fullName>
    </recommendedName>
</protein>
<dbReference type="PROSITE" id="PS50888">
    <property type="entry name" value="BHLH"/>
    <property type="match status" value="1"/>
</dbReference>
<keyword evidence="3" id="KW-0804">Transcription</keyword>
<dbReference type="Gene3D" id="4.10.280.10">
    <property type="entry name" value="Helix-loop-helix DNA-binding domain"/>
    <property type="match status" value="1"/>
</dbReference>
<evidence type="ECO:0000313" key="8">
    <source>
        <dbReference type="Proteomes" id="UP000325577"/>
    </source>
</evidence>
<dbReference type="PANTHER" id="PTHR36066">
    <property type="entry name" value="TRANSCRIPTION FACTOR BHLH145"/>
    <property type="match status" value="1"/>
</dbReference>
<dbReference type="CDD" id="cd18917">
    <property type="entry name" value="bHLH_AtSAC51_like"/>
    <property type="match status" value="1"/>
</dbReference>
<proteinExistence type="predicted"/>
<dbReference type="InterPro" id="IPR037546">
    <property type="entry name" value="SAC51-like"/>
</dbReference>
<evidence type="ECO:0000256" key="4">
    <source>
        <dbReference type="ARBA" id="ARBA00023242"/>
    </source>
</evidence>
<dbReference type="PANTHER" id="PTHR36066:SF2">
    <property type="entry name" value="TRANSCRIPTION FACTOR BHLH145"/>
    <property type="match status" value="1"/>
</dbReference>
<dbReference type="Proteomes" id="UP000325577">
    <property type="component" value="Linkage Group LG15"/>
</dbReference>
<dbReference type="AlphaFoldDB" id="A0A5J5B758"/>
<dbReference type="SUPFAM" id="SSF47459">
    <property type="entry name" value="HLH, helix-loop-helix DNA-binding domain"/>
    <property type="match status" value="1"/>
</dbReference>
<dbReference type="GO" id="GO:0046983">
    <property type="term" value="F:protein dimerization activity"/>
    <property type="evidence" value="ECO:0007669"/>
    <property type="project" value="InterPro"/>
</dbReference>
<evidence type="ECO:0000256" key="3">
    <source>
        <dbReference type="ARBA" id="ARBA00023163"/>
    </source>
</evidence>
<organism evidence="7 8">
    <name type="scientific">Nyssa sinensis</name>
    <dbReference type="NCBI Taxonomy" id="561372"/>
    <lineage>
        <taxon>Eukaryota</taxon>
        <taxon>Viridiplantae</taxon>
        <taxon>Streptophyta</taxon>
        <taxon>Embryophyta</taxon>
        <taxon>Tracheophyta</taxon>
        <taxon>Spermatophyta</taxon>
        <taxon>Magnoliopsida</taxon>
        <taxon>eudicotyledons</taxon>
        <taxon>Gunneridae</taxon>
        <taxon>Pentapetalae</taxon>
        <taxon>asterids</taxon>
        <taxon>Cornales</taxon>
        <taxon>Nyssaceae</taxon>
        <taxon>Nyssa</taxon>
    </lineage>
</organism>
<keyword evidence="8" id="KW-1185">Reference proteome</keyword>
<evidence type="ECO:0000256" key="5">
    <source>
        <dbReference type="SAM" id="MobiDB-lite"/>
    </source>
</evidence>
<reference evidence="7 8" key="1">
    <citation type="submission" date="2019-09" db="EMBL/GenBank/DDBJ databases">
        <title>A chromosome-level genome assembly of the Chinese tupelo Nyssa sinensis.</title>
        <authorList>
            <person name="Yang X."/>
            <person name="Kang M."/>
            <person name="Yang Y."/>
            <person name="Xiong H."/>
            <person name="Wang M."/>
            <person name="Zhang Z."/>
            <person name="Wang Z."/>
            <person name="Wu H."/>
            <person name="Ma T."/>
            <person name="Liu J."/>
            <person name="Xi Z."/>
        </authorList>
    </citation>
    <scope>NUCLEOTIDE SEQUENCE [LARGE SCALE GENOMIC DNA]</scope>
    <source>
        <strain evidence="7">J267</strain>
        <tissue evidence="7">Leaf</tissue>
    </source>
</reference>
<dbReference type="EMBL" id="CM018038">
    <property type="protein sequence ID" value="KAA8538156.1"/>
    <property type="molecule type" value="Genomic_DNA"/>
</dbReference>
<dbReference type="SMART" id="SM00353">
    <property type="entry name" value="HLH"/>
    <property type="match status" value="1"/>
</dbReference>
<name>A0A5J5B758_9ASTE</name>
<feature type="region of interest" description="Disordered" evidence="5">
    <location>
        <begin position="283"/>
        <end position="305"/>
    </location>
</feature>
<keyword evidence="2" id="KW-0805">Transcription regulation</keyword>
<comment type="subcellular location">
    <subcellularLocation>
        <location evidence="1">Nucleus</location>
    </subcellularLocation>
</comment>
<evidence type="ECO:0000259" key="6">
    <source>
        <dbReference type="PROSITE" id="PS50888"/>
    </source>
</evidence>
<sequence>MAEFGSWFHHQHSDWQSPNLNSLTAPLDLGQQHSIPAYTKVSTNGTFPAFPFCGLTHSKTSQPNEPHGWFYCLPRFRQAFAPVQNFIFKEKITAGPNENGREAVMPNTGSGCAQKRFLVFDQSSDQTTLIFSPGIGTPYQCPTSWTPRLPGAYVLNREESGAKRDALHNYGPVLTHEHNENHGDDVRSEMREDTEELNALLYSDDDYHSYEDGEETSTGHSPSTMTAYDKQEWFEGSAEEVASSAEPTKRQKLCDGYDVPSLMDTATSMPNRCFEYEDDAESSCADGKNQGLGEFDSVSSDERSRKEKMRETLSVLQSIIPGGKDKDAIVVLDEAIHYLRSLKRKAEELGLDTI</sequence>
<evidence type="ECO:0000256" key="1">
    <source>
        <dbReference type="ARBA" id="ARBA00004123"/>
    </source>
</evidence>
<feature type="domain" description="BHLH" evidence="6">
    <location>
        <begin position="293"/>
        <end position="342"/>
    </location>
</feature>